<evidence type="ECO:0000256" key="1">
    <source>
        <dbReference type="ARBA" id="ARBA00007352"/>
    </source>
</evidence>
<evidence type="ECO:0000313" key="11">
    <source>
        <dbReference type="Proteomes" id="UP000004926"/>
    </source>
</evidence>
<dbReference type="InterPro" id="IPR019591">
    <property type="entry name" value="Mrp/NBP35_ATP-bd"/>
</dbReference>
<reference evidence="10 11" key="1">
    <citation type="journal article" date="2012" name="Stand. Genomic Sci.">
        <title>Genome sequence of the ocean sediment bacterium Saccharomonospora marina type strain (XMU15(T)).</title>
        <authorList>
            <person name="Klenk H.P."/>
            <person name="Lu M."/>
            <person name="Lucas S."/>
            <person name="Lapidus A."/>
            <person name="Copeland A."/>
            <person name="Pitluck S."/>
            <person name="Goodwin L.A."/>
            <person name="Han C."/>
            <person name="Tapia R."/>
            <person name="Brambilla E.M."/>
            <person name="Potter G."/>
            <person name="Land M."/>
            <person name="Ivanova N."/>
            <person name="Rohde M."/>
            <person name="Goker M."/>
            <person name="Detter J.C."/>
            <person name="Li W.J."/>
            <person name="Kyrpides N.C."/>
            <person name="Woyke T."/>
        </authorList>
    </citation>
    <scope>NUCLEOTIDE SEQUENCE [LARGE SCALE GENOMIC DNA]</scope>
    <source>
        <strain evidence="10 11">XMU15</strain>
    </source>
</reference>
<evidence type="ECO:0000256" key="2">
    <source>
        <dbReference type="ARBA" id="ARBA00008205"/>
    </source>
</evidence>
<keyword evidence="3 8" id="KW-0479">Metal-binding</keyword>
<name>H5X0M8_9PSEU</name>
<dbReference type="Gene3D" id="3.30.300.130">
    <property type="entry name" value="Fe-S cluster assembly (FSCA)"/>
    <property type="match status" value="1"/>
</dbReference>
<dbReference type="Gene3D" id="3.40.50.300">
    <property type="entry name" value="P-loop containing nucleotide triphosphate hydrolases"/>
    <property type="match status" value="1"/>
</dbReference>
<dbReference type="HOGENOM" id="CLU_024839_0_0_11"/>
<dbReference type="GO" id="GO:0046872">
    <property type="term" value="F:metal ion binding"/>
    <property type="evidence" value="ECO:0007669"/>
    <property type="project" value="UniProtKB-KW"/>
</dbReference>
<comment type="similarity">
    <text evidence="8">Belongs to the Mrp/NBP35 ATP-binding proteins family.</text>
</comment>
<evidence type="ECO:0000256" key="7">
    <source>
        <dbReference type="ARBA" id="ARBA00023014"/>
    </source>
</evidence>
<gene>
    <name evidence="10" type="ORF">SacmaDRAFT_2582</name>
</gene>
<dbReference type="InterPro" id="IPR002744">
    <property type="entry name" value="MIP18-like"/>
</dbReference>
<dbReference type="PANTHER" id="PTHR42961">
    <property type="entry name" value="IRON-SULFUR PROTEIN NUBPL"/>
    <property type="match status" value="1"/>
</dbReference>
<keyword evidence="6 8" id="KW-0408">Iron</keyword>
<dbReference type="eggNOG" id="COG0489">
    <property type="taxonomic scope" value="Bacteria"/>
</dbReference>
<evidence type="ECO:0000256" key="6">
    <source>
        <dbReference type="ARBA" id="ARBA00023004"/>
    </source>
</evidence>
<dbReference type="AlphaFoldDB" id="H5X0M8"/>
<dbReference type="CDD" id="cd02037">
    <property type="entry name" value="Mrp_NBP35"/>
    <property type="match status" value="1"/>
</dbReference>
<keyword evidence="11" id="KW-1185">Reference proteome</keyword>
<accession>H5X0M8</accession>
<evidence type="ECO:0000256" key="4">
    <source>
        <dbReference type="ARBA" id="ARBA00022741"/>
    </source>
</evidence>
<dbReference type="HAMAP" id="MF_02040">
    <property type="entry name" value="Mrp_NBP35"/>
    <property type="match status" value="1"/>
</dbReference>
<comment type="similarity">
    <text evidence="1">In the N-terminal section; belongs to the MIP18 family.</text>
</comment>
<dbReference type="GO" id="GO:0016887">
    <property type="term" value="F:ATP hydrolysis activity"/>
    <property type="evidence" value="ECO:0007669"/>
    <property type="project" value="UniProtKB-UniRule"/>
</dbReference>
<dbReference type="GO" id="GO:0005524">
    <property type="term" value="F:ATP binding"/>
    <property type="evidence" value="ECO:0007669"/>
    <property type="project" value="UniProtKB-UniRule"/>
</dbReference>
<feature type="binding site" evidence="8">
    <location>
        <begin position="130"/>
        <end position="137"/>
    </location>
    <ligand>
        <name>ATP</name>
        <dbReference type="ChEBI" id="CHEBI:30616"/>
    </ligand>
</feature>
<sequence>MLTRNRGKAGKATVDEAALREAVAAVPDPEIHRGIGELEMLRSVTVGRGGAVHVEIALTTPACPLRDRLTADVTSAATEVSGVSSVQVSFTSMTERERMELAGRLRGNTEGGGPANALGSRTAVYAVASGKGGVGKSSVAANLAVALAASGKRVGLIDADVWGYSVPQLFGVRRNPVALKGLMLPVEAHGVRLMSVGFFVSEEEPVVWRGPMLHKALEQFLSDVHWGELDVLLLDLPPGTGDITLSLLELLPQAALLAVTTPQPAARNVASRVGRMAKDMRMPVAGVVENMSTLHCASCGEHTAMFGSGGGQQLADELGTELLAQIPLDVALREAGDIGVPVVTGAPLAQSAAAFTELAQRLPVVRRSIAGLALPLSVVN</sequence>
<dbReference type="GO" id="GO:0016226">
    <property type="term" value="P:iron-sulfur cluster assembly"/>
    <property type="evidence" value="ECO:0007669"/>
    <property type="project" value="InterPro"/>
</dbReference>
<comment type="function">
    <text evidence="8">Binds and transfers iron-sulfur (Fe-S) clusters to target apoproteins. Can hydrolyze ATP.</text>
</comment>
<dbReference type="RefSeq" id="WP_009154209.1">
    <property type="nucleotide sequence ID" value="NZ_CM001439.1"/>
</dbReference>
<dbReference type="InterPro" id="IPR033756">
    <property type="entry name" value="YlxH/NBP35"/>
</dbReference>
<dbReference type="InterPro" id="IPR027417">
    <property type="entry name" value="P-loop_NTPase"/>
</dbReference>
<dbReference type="Pfam" id="PF01883">
    <property type="entry name" value="FeS_assembly_P"/>
    <property type="match status" value="1"/>
</dbReference>
<dbReference type="PANTHER" id="PTHR42961:SF2">
    <property type="entry name" value="IRON-SULFUR PROTEIN NUBPL"/>
    <property type="match status" value="1"/>
</dbReference>
<dbReference type="SUPFAM" id="SSF117916">
    <property type="entry name" value="Fe-S cluster assembly (FSCA) domain-like"/>
    <property type="match status" value="1"/>
</dbReference>
<feature type="domain" description="MIP18 family-like" evidence="9">
    <location>
        <begin position="16"/>
        <end position="88"/>
    </location>
</feature>
<protein>
    <recommendedName>
        <fullName evidence="8">Iron-sulfur cluster carrier protein</fullName>
    </recommendedName>
</protein>
<dbReference type="PROSITE" id="PS01215">
    <property type="entry name" value="MRP"/>
    <property type="match status" value="1"/>
</dbReference>
<evidence type="ECO:0000256" key="8">
    <source>
        <dbReference type="HAMAP-Rule" id="MF_02040"/>
    </source>
</evidence>
<keyword evidence="8" id="KW-0378">Hydrolase</keyword>
<comment type="subunit">
    <text evidence="8">Homodimer.</text>
</comment>
<keyword evidence="5 8" id="KW-0067">ATP-binding</keyword>
<dbReference type="SUPFAM" id="SSF52540">
    <property type="entry name" value="P-loop containing nucleoside triphosphate hydrolases"/>
    <property type="match status" value="1"/>
</dbReference>
<dbReference type="EMBL" id="CM001439">
    <property type="protein sequence ID" value="EHR50824.1"/>
    <property type="molecule type" value="Genomic_DNA"/>
</dbReference>
<dbReference type="FunFam" id="3.40.50.300:FF:001119">
    <property type="entry name" value="Iron-sulfur cluster carrier protein"/>
    <property type="match status" value="1"/>
</dbReference>
<dbReference type="GO" id="GO:0140663">
    <property type="term" value="F:ATP-dependent FeS chaperone activity"/>
    <property type="evidence" value="ECO:0007669"/>
    <property type="project" value="InterPro"/>
</dbReference>
<dbReference type="STRING" id="882083.SacmaDRAFT_2582"/>
<dbReference type="InterPro" id="IPR034904">
    <property type="entry name" value="FSCA_dom_sf"/>
</dbReference>
<dbReference type="InterPro" id="IPR000808">
    <property type="entry name" value="Mrp-like_CS"/>
</dbReference>
<evidence type="ECO:0000313" key="10">
    <source>
        <dbReference type="EMBL" id="EHR50824.1"/>
    </source>
</evidence>
<dbReference type="Pfam" id="PF10609">
    <property type="entry name" value="ParA"/>
    <property type="match status" value="1"/>
</dbReference>
<dbReference type="GO" id="GO:0051539">
    <property type="term" value="F:4 iron, 4 sulfur cluster binding"/>
    <property type="evidence" value="ECO:0007669"/>
    <property type="project" value="TreeGrafter"/>
</dbReference>
<comment type="similarity">
    <text evidence="2">In the C-terminal section; belongs to the Mrp/NBP35 ATP-binding proteins family.</text>
</comment>
<keyword evidence="4 8" id="KW-0547">Nucleotide-binding</keyword>
<evidence type="ECO:0000256" key="5">
    <source>
        <dbReference type="ARBA" id="ARBA00022840"/>
    </source>
</evidence>
<proteinExistence type="inferred from homology"/>
<dbReference type="OrthoDB" id="9809679at2"/>
<keyword evidence="7 8" id="KW-0411">Iron-sulfur</keyword>
<evidence type="ECO:0000259" key="9">
    <source>
        <dbReference type="Pfam" id="PF01883"/>
    </source>
</evidence>
<evidence type="ECO:0000256" key="3">
    <source>
        <dbReference type="ARBA" id="ARBA00022723"/>
    </source>
</evidence>
<organism evidence="10 11">
    <name type="scientific">Saccharomonospora marina XMU15</name>
    <dbReference type="NCBI Taxonomy" id="882083"/>
    <lineage>
        <taxon>Bacteria</taxon>
        <taxon>Bacillati</taxon>
        <taxon>Actinomycetota</taxon>
        <taxon>Actinomycetes</taxon>
        <taxon>Pseudonocardiales</taxon>
        <taxon>Pseudonocardiaceae</taxon>
        <taxon>Saccharomonospora</taxon>
    </lineage>
</organism>
<dbReference type="Proteomes" id="UP000004926">
    <property type="component" value="Chromosome"/>
</dbReference>
<dbReference type="InterPro" id="IPR044304">
    <property type="entry name" value="NUBPL-like"/>
</dbReference>